<name>A0A0E9SI84_ANGAN</name>
<evidence type="ECO:0000313" key="1">
    <source>
        <dbReference type="EMBL" id="JAH40370.1"/>
    </source>
</evidence>
<accession>A0A0E9SI84</accession>
<reference evidence="1" key="1">
    <citation type="submission" date="2014-11" db="EMBL/GenBank/DDBJ databases">
        <authorList>
            <person name="Amaro Gonzalez C."/>
        </authorList>
    </citation>
    <scope>NUCLEOTIDE SEQUENCE</scope>
</reference>
<reference evidence="1" key="2">
    <citation type="journal article" date="2015" name="Fish Shellfish Immunol.">
        <title>Early steps in the European eel (Anguilla anguilla)-Vibrio vulnificus interaction in the gills: Role of the RtxA13 toxin.</title>
        <authorList>
            <person name="Callol A."/>
            <person name="Pajuelo D."/>
            <person name="Ebbesson L."/>
            <person name="Teles M."/>
            <person name="MacKenzie S."/>
            <person name="Amaro C."/>
        </authorList>
    </citation>
    <scope>NUCLEOTIDE SEQUENCE</scope>
</reference>
<proteinExistence type="predicted"/>
<sequence>MLLIKSKLITAFFLMLIFQPLHYTSVNVSCNFH</sequence>
<organism evidence="1">
    <name type="scientific">Anguilla anguilla</name>
    <name type="common">European freshwater eel</name>
    <name type="synonym">Muraena anguilla</name>
    <dbReference type="NCBI Taxonomy" id="7936"/>
    <lineage>
        <taxon>Eukaryota</taxon>
        <taxon>Metazoa</taxon>
        <taxon>Chordata</taxon>
        <taxon>Craniata</taxon>
        <taxon>Vertebrata</taxon>
        <taxon>Euteleostomi</taxon>
        <taxon>Actinopterygii</taxon>
        <taxon>Neopterygii</taxon>
        <taxon>Teleostei</taxon>
        <taxon>Anguilliformes</taxon>
        <taxon>Anguillidae</taxon>
        <taxon>Anguilla</taxon>
    </lineage>
</organism>
<dbReference type="AlphaFoldDB" id="A0A0E9SI84"/>
<dbReference type="EMBL" id="GBXM01068207">
    <property type="protein sequence ID" value="JAH40370.1"/>
    <property type="molecule type" value="Transcribed_RNA"/>
</dbReference>
<protein>
    <submittedName>
        <fullName evidence="1">Uncharacterized protein</fullName>
    </submittedName>
</protein>